<evidence type="ECO:0000256" key="1">
    <source>
        <dbReference type="ARBA" id="ARBA00006787"/>
    </source>
</evidence>
<evidence type="ECO:0000256" key="3">
    <source>
        <dbReference type="ARBA" id="ARBA00023002"/>
    </source>
</evidence>
<dbReference type="RefSeq" id="XP_028040243.1">
    <property type="nucleotide sequence ID" value="XM_028184442.1"/>
</dbReference>
<dbReference type="GO" id="GO:0003834">
    <property type="term" value="F:beta-carotene 15,15'-dioxygenase activity"/>
    <property type="evidence" value="ECO:0007669"/>
    <property type="project" value="TreeGrafter"/>
</dbReference>
<keyword evidence="3" id="KW-0560">Oxidoreductase</keyword>
<dbReference type="KEGG" id="bman:114250535"/>
<feature type="binding site" evidence="5">
    <location>
        <position position="528"/>
    </location>
    <ligand>
        <name>Fe cation</name>
        <dbReference type="ChEBI" id="CHEBI:24875"/>
        <note>catalytic</note>
    </ligand>
</feature>
<gene>
    <name evidence="7" type="primary">LOC114250535</name>
</gene>
<evidence type="ECO:0000256" key="5">
    <source>
        <dbReference type="PIRSR" id="PIRSR604294-1"/>
    </source>
</evidence>
<dbReference type="PANTHER" id="PTHR10543">
    <property type="entry name" value="BETA-CAROTENE DIOXYGENASE"/>
    <property type="match status" value="1"/>
</dbReference>
<keyword evidence="4 5" id="KW-0408">Iron</keyword>
<feature type="binding site" evidence="5">
    <location>
        <position position="339"/>
    </location>
    <ligand>
        <name>Fe cation</name>
        <dbReference type="ChEBI" id="CHEBI:24875"/>
        <note>catalytic</note>
    </ligand>
</feature>
<dbReference type="PANTHER" id="PTHR10543:SF24">
    <property type="entry name" value="CAROTENOID ISOMEROOXYGENASE"/>
    <property type="match status" value="1"/>
</dbReference>
<name>A0A6J2KF65_BOMMA</name>
<evidence type="ECO:0000256" key="4">
    <source>
        <dbReference type="ARBA" id="ARBA00023004"/>
    </source>
</evidence>
<keyword evidence="2 5" id="KW-0479">Metal-binding</keyword>
<sequence length="538" mass="60581">MKCAKSYESLFGNSCGGLFIIFRFLVTMAAETQNLYPNCDSSVWLRSCEEEVTEPLDGNITGTLPPWLRGTLLRNGPGSLKVGAMRFKHLFDSSALLHRFAIHDGIVTYQCQFLKSNTLKKNRAANRIVVTEFGTKSVHDPCHTIFDRVAAIFKPGDSMSDNAMISLYPFGDEIYAFTEGPIIHRIDPVTLDTLDRKNMTDCIALVNHTSHPHVMPNGDVYNVGMSIVKGGLRHVVVKFPYTEKGDMFERAKVVASLKPRWPLHPAYMHTFGITENFFIIVEQPMSVSLCGVVRNQLANKPLASSLHWYPNHETNIVLLSRKDGKEWKRYRTQTLFFLHIINCFEKNGSVIVDLCAYKDPKALDAMYVHAIETMQSNADYAEWFRGRPKRLELPLDAPRLAKVVPTILADLGCETPRIHYDLYNGKPYRYFYAISSDVDAENPGTVIKADTVTGVTKTWCEPNCYPSEPVFVPTPDAKNEDDGVLLCALVWGGDREHEVALLVLDARTMLEVARAQFRTPSPAPKCLHGWFLPQTTNI</sequence>
<dbReference type="GO" id="GO:0016121">
    <property type="term" value="P:carotene catabolic process"/>
    <property type="evidence" value="ECO:0007669"/>
    <property type="project" value="TreeGrafter"/>
</dbReference>
<reference evidence="7" key="1">
    <citation type="submission" date="2025-08" db="UniProtKB">
        <authorList>
            <consortium name="RefSeq"/>
        </authorList>
    </citation>
    <scope>IDENTIFICATION</scope>
    <source>
        <tissue evidence="7">Silk gland</tissue>
    </source>
</reference>
<dbReference type="Proteomes" id="UP000504629">
    <property type="component" value="Unplaced"/>
</dbReference>
<evidence type="ECO:0000313" key="6">
    <source>
        <dbReference type="Proteomes" id="UP000504629"/>
    </source>
</evidence>
<feature type="binding site" evidence="5">
    <location>
        <position position="269"/>
    </location>
    <ligand>
        <name>Fe cation</name>
        <dbReference type="ChEBI" id="CHEBI:24875"/>
        <note>catalytic</note>
    </ligand>
</feature>
<dbReference type="InterPro" id="IPR004294">
    <property type="entry name" value="Carotenoid_Oase"/>
</dbReference>
<dbReference type="GO" id="GO:0046872">
    <property type="term" value="F:metal ion binding"/>
    <property type="evidence" value="ECO:0007669"/>
    <property type="project" value="UniProtKB-KW"/>
</dbReference>
<dbReference type="AlphaFoldDB" id="A0A6J2KF65"/>
<dbReference type="OrthoDB" id="1069523at2759"/>
<dbReference type="GO" id="GO:0010436">
    <property type="term" value="F:carotenoid dioxygenase activity"/>
    <property type="evidence" value="ECO:0007669"/>
    <property type="project" value="TreeGrafter"/>
</dbReference>
<dbReference type="CTD" id="41678"/>
<accession>A0A6J2KF65</accession>
<dbReference type="GO" id="GO:0042574">
    <property type="term" value="P:retinal metabolic process"/>
    <property type="evidence" value="ECO:0007669"/>
    <property type="project" value="TreeGrafter"/>
</dbReference>
<comment type="similarity">
    <text evidence="1">Belongs to the carotenoid oxygenase family.</text>
</comment>
<dbReference type="GeneID" id="114250535"/>
<evidence type="ECO:0000256" key="2">
    <source>
        <dbReference type="ARBA" id="ARBA00022723"/>
    </source>
</evidence>
<proteinExistence type="inferred from homology"/>
<dbReference type="Pfam" id="PF03055">
    <property type="entry name" value="RPE65"/>
    <property type="match status" value="1"/>
</dbReference>
<organism evidence="6 7">
    <name type="scientific">Bombyx mandarina</name>
    <name type="common">Wild silk moth</name>
    <name type="synonym">Wild silkworm</name>
    <dbReference type="NCBI Taxonomy" id="7092"/>
    <lineage>
        <taxon>Eukaryota</taxon>
        <taxon>Metazoa</taxon>
        <taxon>Ecdysozoa</taxon>
        <taxon>Arthropoda</taxon>
        <taxon>Hexapoda</taxon>
        <taxon>Insecta</taxon>
        <taxon>Pterygota</taxon>
        <taxon>Neoptera</taxon>
        <taxon>Endopterygota</taxon>
        <taxon>Lepidoptera</taxon>
        <taxon>Glossata</taxon>
        <taxon>Ditrysia</taxon>
        <taxon>Bombycoidea</taxon>
        <taxon>Bombycidae</taxon>
        <taxon>Bombycinae</taxon>
        <taxon>Bombyx</taxon>
    </lineage>
</organism>
<feature type="binding site" evidence="5">
    <location>
        <position position="211"/>
    </location>
    <ligand>
        <name>Fe cation</name>
        <dbReference type="ChEBI" id="CHEBI:24875"/>
        <note>catalytic</note>
    </ligand>
</feature>
<comment type="cofactor">
    <cofactor evidence="5">
        <name>Fe(2+)</name>
        <dbReference type="ChEBI" id="CHEBI:29033"/>
    </cofactor>
    <text evidence="5">Binds 1 Fe(2+) ion per subunit.</text>
</comment>
<keyword evidence="6" id="KW-1185">Reference proteome</keyword>
<protein>
    <submittedName>
        <fullName evidence="7">Carotenoid isomerooxygenase isoform X1</fullName>
    </submittedName>
</protein>
<evidence type="ECO:0000313" key="7">
    <source>
        <dbReference type="RefSeq" id="XP_028040243.1"/>
    </source>
</evidence>